<gene>
    <name evidence="1" type="ORF">BDN72DRAFT_899638</name>
</gene>
<accession>A0ACD3AMA2</accession>
<sequence>MRIRIHSCHPLPEIRAWYHLALPNNPTNDLNNTIASTTATSTALVVAVSGFAGHQRTISDLKELLCTDLPALREAGIQGVDLSLQLEGFDLPDGQPLPIVRDNDLIQIVPARGPVKVEELLLQQKKAQEARLPLLEHQGRAEEPGKRVIGTGHGGEGDMQIDPPPAVPPAASHSTSKKRKRSPGPSKSVSTPVQRSKSLSQYAATPRVPPPRSKRQPTSAKESSSSSSSDSSSSSSESNSDEDSDSDSSEDADTKKDEKDKAREKVDKGAESDASSSSARSEDSSSSLTPLSESSSSSSYSPTKRLRKSPVKTNTKAKAIPQVRSGPAKATRLATRATAASSSPITTTKTLPAGPLTAISNASSATLANTPLSLTQSQTLTSLPSSFQSRHLQPSQLQSQQQTHHVPPGHGNAQTQSRNIRRRKKKFIDKSQAEDEHTAIGQVGQAEVGVEVDRQSEPLPSKVQPDITMVDGDALKTTTESVAAATHAPPTTSVPFQIQSAPVAPPASSAIPMSSPQSLSAPPPISSSTLNTTPATSTSASHATPSLTPIPKHVSSSNAQPLGSASTSRRTRRDRHGPAGDVALALNSAFGSNDLEGVLGPDMDVDEDEEEEEEEEEVPARKTGKKGTSASAKRGSGTKPTPKKGEPSQVDGTPTTSVAAMASQPREVMMASLGNKNKKRGYKKQLNVDVPAKIVFSSEGVPMTVRPTPSDGMVDSPMAGPTSGAGAVATTTASAPIASARLIPPSERQERGQLPMNMFVTSVDVEEGLGERKRKKRRKGDEYDYGYAYGGRRALRSRTKKLALLEGQYDDAVEEVTLDYGVGEDGVDGGASKVCGFEWQEAEKGWEMYRVVEKVDELCVGGLFGWKGLGMNPETFLPEQLLIVARVLSVHPENTGTGPGCRVVVRQLLRPGAKAVNFSSVRLRGVIGGEEIGGESQQVEEGEEEESFEWKDVISAGWRCVRTAVDGN</sequence>
<evidence type="ECO:0000313" key="1">
    <source>
        <dbReference type="EMBL" id="TFK66641.1"/>
    </source>
</evidence>
<evidence type="ECO:0000313" key="2">
    <source>
        <dbReference type="Proteomes" id="UP000308600"/>
    </source>
</evidence>
<dbReference type="Proteomes" id="UP000308600">
    <property type="component" value="Unassembled WGS sequence"/>
</dbReference>
<keyword evidence="2" id="KW-1185">Reference proteome</keyword>
<dbReference type="EMBL" id="ML208398">
    <property type="protein sequence ID" value="TFK66641.1"/>
    <property type="molecule type" value="Genomic_DNA"/>
</dbReference>
<organism evidence="1 2">
    <name type="scientific">Pluteus cervinus</name>
    <dbReference type="NCBI Taxonomy" id="181527"/>
    <lineage>
        <taxon>Eukaryota</taxon>
        <taxon>Fungi</taxon>
        <taxon>Dikarya</taxon>
        <taxon>Basidiomycota</taxon>
        <taxon>Agaricomycotina</taxon>
        <taxon>Agaricomycetes</taxon>
        <taxon>Agaricomycetidae</taxon>
        <taxon>Agaricales</taxon>
        <taxon>Pluteineae</taxon>
        <taxon>Pluteaceae</taxon>
        <taxon>Pluteus</taxon>
    </lineage>
</organism>
<reference evidence="1 2" key="1">
    <citation type="journal article" date="2019" name="Nat. Ecol. Evol.">
        <title>Megaphylogeny resolves global patterns of mushroom evolution.</title>
        <authorList>
            <person name="Varga T."/>
            <person name="Krizsan K."/>
            <person name="Foldi C."/>
            <person name="Dima B."/>
            <person name="Sanchez-Garcia M."/>
            <person name="Sanchez-Ramirez S."/>
            <person name="Szollosi G.J."/>
            <person name="Szarkandi J.G."/>
            <person name="Papp V."/>
            <person name="Albert L."/>
            <person name="Andreopoulos W."/>
            <person name="Angelini C."/>
            <person name="Antonin V."/>
            <person name="Barry K.W."/>
            <person name="Bougher N.L."/>
            <person name="Buchanan P."/>
            <person name="Buyck B."/>
            <person name="Bense V."/>
            <person name="Catcheside P."/>
            <person name="Chovatia M."/>
            <person name="Cooper J."/>
            <person name="Damon W."/>
            <person name="Desjardin D."/>
            <person name="Finy P."/>
            <person name="Geml J."/>
            <person name="Haridas S."/>
            <person name="Hughes K."/>
            <person name="Justo A."/>
            <person name="Karasinski D."/>
            <person name="Kautmanova I."/>
            <person name="Kiss B."/>
            <person name="Kocsube S."/>
            <person name="Kotiranta H."/>
            <person name="LaButti K.M."/>
            <person name="Lechner B.E."/>
            <person name="Liimatainen K."/>
            <person name="Lipzen A."/>
            <person name="Lukacs Z."/>
            <person name="Mihaltcheva S."/>
            <person name="Morgado L.N."/>
            <person name="Niskanen T."/>
            <person name="Noordeloos M.E."/>
            <person name="Ohm R.A."/>
            <person name="Ortiz-Santana B."/>
            <person name="Ovrebo C."/>
            <person name="Racz N."/>
            <person name="Riley R."/>
            <person name="Savchenko A."/>
            <person name="Shiryaev A."/>
            <person name="Soop K."/>
            <person name="Spirin V."/>
            <person name="Szebenyi C."/>
            <person name="Tomsovsky M."/>
            <person name="Tulloss R.E."/>
            <person name="Uehling J."/>
            <person name="Grigoriev I.V."/>
            <person name="Vagvolgyi C."/>
            <person name="Papp T."/>
            <person name="Martin F.M."/>
            <person name="Miettinen O."/>
            <person name="Hibbett D.S."/>
            <person name="Nagy L.G."/>
        </authorList>
    </citation>
    <scope>NUCLEOTIDE SEQUENCE [LARGE SCALE GENOMIC DNA]</scope>
    <source>
        <strain evidence="1 2">NL-1719</strain>
    </source>
</reference>
<proteinExistence type="predicted"/>
<protein>
    <submittedName>
        <fullName evidence="1">Uncharacterized protein</fullName>
    </submittedName>
</protein>
<name>A0ACD3AMA2_9AGAR</name>